<dbReference type="PANTHER" id="PTHR11709">
    <property type="entry name" value="MULTI-COPPER OXIDASE"/>
    <property type="match status" value="1"/>
</dbReference>
<reference evidence="6 7" key="1">
    <citation type="submission" date="2022-04" db="EMBL/GenBank/DDBJ databases">
        <title>Genome draft of Actinomadura sp. ATCC 31491.</title>
        <authorList>
            <person name="Shi X."/>
            <person name="Du Y."/>
        </authorList>
    </citation>
    <scope>NUCLEOTIDE SEQUENCE [LARGE SCALE GENOMIC DNA]</scope>
    <source>
        <strain evidence="6 7">ATCC 31491</strain>
    </source>
</reference>
<dbReference type="PANTHER" id="PTHR11709:SF394">
    <property type="entry name" value="FI03373P-RELATED"/>
    <property type="match status" value="1"/>
</dbReference>
<organism evidence="6 7">
    <name type="scientific">Actinomadura luzonensis</name>
    <dbReference type="NCBI Taxonomy" id="2805427"/>
    <lineage>
        <taxon>Bacteria</taxon>
        <taxon>Bacillati</taxon>
        <taxon>Actinomycetota</taxon>
        <taxon>Actinomycetes</taxon>
        <taxon>Streptosporangiales</taxon>
        <taxon>Thermomonosporaceae</taxon>
        <taxon>Actinomadura</taxon>
    </lineage>
</organism>
<dbReference type="InterPro" id="IPR011706">
    <property type="entry name" value="Cu-oxidase_C"/>
</dbReference>
<proteinExistence type="predicted"/>
<evidence type="ECO:0000256" key="1">
    <source>
        <dbReference type="ARBA" id="ARBA00022723"/>
    </source>
</evidence>
<dbReference type="CDD" id="cd04202">
    <property type="entry name" value="CuRO_D2_2dMcoN_like"/>
    <property type="match status" value="1"/>
</dbReference>
<sequence length="484" mass="50651">MALPRRLRLAVSAGAALAVVVPLAWLWRASLLPPAYSVMSMGYADDGGARAHRPAAVRDIRSLVADPRRAPDVQVTLTARRERFRLASGRESDGYTLNGRSPGPEITAVRGQLVQVRLVNASVPGGVTLHWHGVDVPGAEDGVAGVTQDAVPPGGSYVYRFVARQAGTFWYHSHQLSHEQVAGGLLGALVVRPAAAPGPGADVVALTHLYDGVRTVNGSASDLRITGARARVRVINTDNGPMPVWVTGGVARLVAVDGTDLHGPGPIGRAAVLVTSGGRADLEVAVPAGGAARVQIGGPLSVVVAASAAVRPPPPAPRPPATLDLLAYGTPAPAPFDASRPDRVFRYAMGRRPGFLDGVPGLYWTVNGHLFPDVPMFVVAEGDLVRMTVVNDSGEVHPMHLHGHHALVLSRDGVPATGGPWWVDSLNVEDGESYELAFRADNPGVWVDHCHNLPHAVQGLMVHLMYEGVATPFVAGGPAGNAAE</sequence>
<name>A0ABT0FVG1_9ACTN</name>
<evidence type="ECO:0000313" key="7">
    <source>
        <dbReference type="Proteomes" id="UP001317259"/>
    </source>
</evidence>
<dbReference type="InterPro" id="IPR008972">
    <property type="entry name" value="Cupredoxin"/>
</dbReference>
<evidence type="ECO:0000256" key="2">
    <source>
        <dbReference type="ARBA" id="ARBA00023002"/>
    </source>
</evidence>
<dbReference type="EMBL" id="JAKRKC020000001">
    <property type="protein sequence ID" value="MCK2216302.1"/>
    <property type="molecule type" value="Genomic_DNA"/>
</dbReference>
<feature type="domain" description="Plastocyanin-like" evidence="5">
    <location>
        <begin position="84"/>
        <end position="194"/>
    </location>
</feature>
<dbReference type="Pfam" id="PF07732">
    <property type="entry name" value="Cu-oxidase_3"/>
    <property type="match status" value="1"/>
</dbReference>
<dbReference type="PROSITE" id="PS00080">
    <property type="entry name" value="MULTICOPPER_OXIDASE2"/>
    <property type="match status" value="1"/>
</dbReference>
<comment type="caution">
    <text evidence="6">The sequence shown here is derived from an EMBL/GenBank/DDBJ whole genome shotgun (WGS) entry which is preliminary data.</text>
</comment>
<dbReference type="InterPro" id="IPR011707">
    <property type="entry name" value="Cu-oxidase-like_N"/>
</dbReference>
<dbReference type="RefSeq" id="WP_242383006.1">
    <property type="nucleotide sequence ID" value="NZ_JAKRKC020000001.1"/>
</dbReference>
<evidence type="ECO:0000256" key="3">
    <source>
        <dbReference type="ARBA" id="ARBA00023008"/>
    </source>
</evidence>
<dbReference type="Gene3D" id="2.60.40.420">
    <property type="entry name" value="Cupredoxins - blue copper proteins"/>
    <property type="match status" value="3"/>
</dbReference>
<evidence type="ECO:0000259" key="5">
    <source>
        <dbReference type="Pfam" id="PF07732"/>
    </source>
</evidence>
<feature type="domain" description="Plastocyanin-like" evidence="4">
    <location>
        <begin position="364"/>
        <end position="465"/>
    </location>
</feature>
<dbReference type="SUPFAM" id="SSF49503">
    <property type="entry name" value="Cupredoxins"/>
    <property type="match status" value="3"/>
</dbReference>
<dbReference type="Pfam" id="PF07731">
    <property type="entry name" value="Cu-oxidase_2"/>
    <property type="match status" value="1"/>
</dbReference>
<keyword evidence="7" id="KW-1185">Reference proteome</keyword>
<keyword evidence="1" id="KW-0479">Metal-binding</keyword>
<dbReference type="InterPro" id="IPR045087">
    <property type="entry name" value="Cu-oxidase_fam"/>
</dbReference>
<accession>A0ABT0FVG1</accession>
<dbReference type="Proteomes" id="UP001317259">
    <property type="component" value="Unassembled WGS sequence"/>
</dbReference>
<evidence type="ECO:0000313" key="6">
    <source>
        <dbReference type="EMBL" id="MCK2216302.1"/>
    </source>
</evidence>
<protein>
    <submittedName>
        <fullName evidence="6">Multicopper oxidase family protein</fullName>
    </submittedName>
</protein>
<keyword evidence="2" id="KW-0560">Oxidoreductase</keyword>
<dbReference type="InterPro" id="IPR002355">
    <property type="entry name" value="Cu_oxidase_Cu_BS"/>
</dbReference>
<gene>
    <name evidence="6" type="ORF">MF672_021215</name>
</gene>
<evidence type="ECO:0000259" key="4">
    <source>
        <dbReference type="Pfam" id="PF07731"/>
    </source>
</evidence>
<keyword evidence="3" id="KW-0186">Copper</keyword>